<dbReference type="Pfam" id="PF20434">
    <property type="entry name" value="BD-FAE"/>
    <property type="match status" value="1"/>
</dbReference>
<comment type="caution">
    <text evidence="3">The sequence shown here is derived from an EMBL/GenBank/DDBJ whole genome shotgun (WGS) entry which is preliminary data.</text>
</comment>
<dbReference type="HOGENOM" id="CLU_632611_0_0_10"/>
<dbReference type="PANTHER" id="PTHR48081:SF6">
    <property type="entry name" value="PEPTIDASE S9 PROLYL OLIGOPEPTIDASE CATALYTIC DOMAIN-CONTAINING PROTEIN"/>
    <property type="match status" value="1"/>
</dbReference>
<reference evidence="3 4" key="1">
    <citation type="submission" date="2012-02" db="EMBL/GenBank/DDBJ databases">
        <title>The Genome Sequence of Bacteroides nordii CL02T12C05.</title>
        <authorList>
            <consortium name="The Broad Institute Genome Sequencing Platform"/>
            <person name="Earl A."/>
            <person name="Ward D."/>
            <person name="Feldgarden M."/>
            <person name="Gevers D."/>
            <person name="Zitomersky N.L."/>
            <person name="Coyne M.J."/>
            <person name="Comstock L.E."/>
            <person name="Young S.K."/>
            <person name="Zeng Q."/>
            <person name="Gargeya S."/>
            <person name="Fitzgerald M."/>
            <person name="Haas B."/>
            <person name="Abouelleil A."/>
            <person name="Alvarado L."/>
            <person name="Arachchi H.M."/>
            <person name="Berlin A."/>
            <person name="Chapman S.B."/>
            <person name="Gearin G."/>
            <person name="Goldberg J."/>
            <person name="Griggs A."/>
            <person name="Gujja S."/>
            <person name="Hansen M."/>
            <person name="Heiman D."/>
            <person name="Howarth C."/>
            <person name="Larimer J."/>
            <person name="Lui A."/>
            <person name="MacDonald P.J.P."/>
            <person name="McCowen C."/>
            <person name="Montmayeur A."/>
            <person name="Murphy C."/>
            <person name="Neiman D."/>
            <person name="Pearson M."/>
            <person name="Priest M."/>
            <person name="Roberts A."/>
            <person name="Saif S."/>
            <person name="Shea T."/>
            <person name="Sisk P."/>
            <person name="Stolte C."/>
            <person name="Sykes S."/>
            <person name="Wortman J."/>
            <person name="Nusbaum C."/>
            <person name="Birren B."/>
        </authorList>
    </citation>
    <scope>NUCLEOTIDE SEQUENCE [LARGE SCALE GENOMIC DNA]</scope>
    <source>
        <strain evidence="3 4">CL02T12C05</strain>
    </source>
</reference>
<dbReference type="RefSeq" id="WP_007485617.1">
    <property type="nucleotide sequence ID" value="NZ_JH724314.1"/>
</dbReference>
<dbReference type="InterPro" id="IPR029058">
    <property type="entry name" value="AB_hydrolase_fold"/>
</dbReference>
<sequence>MDVWQNIYIYLLGSILIFSSCSGRNDETFVNLDISLVNIDGNEYISREKAILIDNGSVFSTKLFSINGDLSIDLVVYFKNKIMDINNSCLQPILICYTQNNKYYQFSIIDGKAIISSASNDSFSLIFEKCEFGENNYISGSFSVCLVSDIPTPSYIAVWGKEHPFKRWINEGTQQWVGTTLLNVQNTGLIIYPSEKNEVPSPAIVICPGGAYSCLEAVHEGRLVAEWFAKHGVAGIVLHYCLPNGHPEIPLSDVQETMRYLRENFATYKIRPDQIGVIGFSAGGHLASLLSTHFEIDEKIGVIYPEKAYKSRPDFTILCYPVITMREPYTHIGTKENLLGADPSDVLIDLCSSEKQVTSYTPPTLLFHASDDYTVPLENSKMYHQCLVRQGIKSRLVVFPAGGHGWGFSENYQFEGELRKNISHWLNNEVFIN</sequence>
<dbReference type="AlphaFoldDB" id="I8XGG6"/>
<accession>I8XGG6</accession>
<dbReference type="STRING" id="997884.HMPREF1068_02534"/>
<name>I8XGG6_9BACE</name>
<dbReference type="Gene3D" id="3.40.50.1820">
    <property type="entry name" value="alpha/beta hydrolase"/>
    <property type="match status" value="1"/>
</dbReference>
<dbReference type="SUPFAM" id="SSF53474">
    <property type="entry name" value="alpha/beta-Hydrolases"/>
    <property type="match status" value="1"/>
</dbReference>
<dbReference type="eggNOG" id="COG0657">
    <property type="taxonomic scope" value="Bacteria"/>
</dbReference>
<dbReference type="GO" id="GO:0016787">
    <property type="term" value="F:hydrolase activity"/>
    <property type="evidence" value="ECO:0007669"/>
    <property type="project" value="UniProtKB-KW"/>
</dbReference>
<dbReference type="PATRIC" id="fig|997884.3.peg.2605"/>
<feature type="domain" description="BD-FAE-like" evidence="2">
    <location>
        <begin position="191"/>
        <end position="386"/>
    </location>
</feature>
<evidence type="ECO:0000259" key="2">
    <source>
        <dbReference type="Pfam" id="PF20434"/>
    </source>
</evidence>
<evidence type="ECO:0000313" key="4">
    <source>
        <dbReference type="Proteomes" id="UP000003089"/>
    </source>
</evidence>
<gene>
    <name evidence="3" type="ORF">HMPREF1068_02534</name>
</gene>
<evidence type="ECO:0000256" key="1">
    <source>
        <dbReference type="ARBA" id="ARBA00022801"/>
    </source>
</evidence>
<evidence type="ECO:0000313" key="3">
    <source>
        <dbReference type="EMBL" id="EIY49975.1"/>
    </source>
</evidence>
<dbReference type="EMBL" id="AGXS01000016">
    <property type="protein sequence ID" value="EIY49975.1"/>
    <property type="molecule type" value="Genomic_DNA"/>
</dbReference>
<organism evidence="3 4">
    <name type="scientific">Bacteroides nordii CL02T12C05</name>
    <dbReference type="NCBI Taxonomy" id="997884"/>
    <lineage>
        <taxon>Bacteria</taxon>
        <taxon>Pseudomonadati</taxon>
        <taxon>Bacteroidota</taxon>
        <taxon>Bacteroidia</taxon>
        <taxon>Bacteroidales</taxon>
        <taxon>Bacteroidaceae</taxon>
        <taxon>Bacteroides</taxon>
    </lineage>
</organism>
<protein>
    <recommendedName>
        <fullName evidence="2">BD-FAE-like domain-containing protein</fullName>
    </recommendedName>
</protein>
<dbReference type="PANTHER" id="PTHR48081">
    <property type="entry name" value="AB HYDROLASE SUPERFAMILY PROTEIN C4A8.06C"/>
    <property type="match status" value="1"/>
</dbReference>
<dbReference type="InterPro" id="IPR050300">
    <property type="entry name" value="GDXG_lipolytic_enzyme"/>
</dbReference>
<dbReference type="Proteomes" id="UP000003089">
    <property type="component" value="Unassembled WGS sequence"/>
</dbReference>
<dbReference type="InterPro" id="IPR049492">
    <property type="entry name" value="BD-FAE-like_dom"/>
</dbReference>
<keyword evidence="1" id="KW-0378">Hydrolase</keyword>
<proteinExistence type="predicted"/>
<keyword evidence="4" id="KW-1185">Reference proteome</keyword>